<sequence length="885" mass="98097">MDFQTWRNSSSLPSDPTAIDTIYQYLQRLNSILDEESRTLAPHLCLSFASTSQIFVPISKIATTCHSNHVIHEAISTFNKLIDNEEEEFLGNDAFAQSLMTFMVRVAGGSVMVLEAETEAEVVELMYGVASKIRLQPEVLPAWFSSRGRSTVRGEDSMLGERERFAGVTHKEDFPLFYLLIDYVHHEGRVGDFSRTGLLYIVELASVSEELERWIVESDLATLMASGLGALYSQLSRKLVVSYSRGETPSILAFSDHPGDQPTFGAESSNSPEFQTHMDTFLSYLVFWQDVIEHCKSTEVKQTLLDHFHILFLQQLLYPSLLESSDVDGGSSVAVLTYLRRILESIDHPDLIHLILHYLLALPDLQSQEPVPLPKPKSPGAARRRKSLDLLTRFADVEDKPTPELFNLIDLILTSLKSKSQQTITATLKLVSAILRRHYRYALSTLLRVSPAPVAPQRTIGAHNKELELLFSLVANIGGEDNIDESYENYLKDNLRFLETHPCSMELLVVKDATGAPTQSTPGTVLGGVIRELYPHTLRPEDPLLRALVGLFETFFLNNVETNLSLTGAIVDLAACGSMRLEGWLFVDPTKYKHYDSSDDEDEREENLNDEIFGGSSDPLADLEKEQIRALKLACRTPSWSGESTPPLLAVFQSLISQVNAHRAEIPHFDEYLAERKRVFQVSDELSEVTSTPLPIPQQQPFNPSSHQQAPIKSQTLDSISQRMFSSTSRSASPSSGQYGGYGYATPTRPGRLQAQRQQRPLASSRSPSGRTYSPSPLRGSSPAPLPTPSFAAGDADVLKRRIGLLPPRSDLKRPSFANIDEPGQQPGSSYASSIRSGSEGEGADEGGVTVSHLLTNVVILQEFMLELAALVQVRASLFGDVRFC</sequence>
<dbReference type="Proteomes" id="UP000750711">
    <property type="component" value="Unassembled WGS sequence"/>
</dbReference>
<dbReference type="AlphaFoldDB" id="A0A9P8IGL1"/>
<name>A0A9P8IGL1_9PEZI</name>
<dbReference type="Pfam" id="PF10257">
    <property type="entry name" value="RAI16-like"/>
    <property type="match status" value="1"/>
</dbReference>
<keyword evidence="3" id="KW-1185">Reference proteome</keyword>
<protein>
    <recommendedName>
        <fullName evidence="4">Retinoic acid induced 16-like protein-domain-containing protein</fullName>
    </recommendedName>
</protein>
<evidence type="ECO:0000256" key="1">
    <source>
        <dbReference type="SAM" id="MobiDB-lite"/>
    </source>
</evidence>
<proteinExistence type="predicted"/>
<feature type="compositionally biased region" description="Low complexity" evidence="1">
    <location>
        <begin position="719"/>
        <end position="737"/>
    </location>
</feature>
<evidence type="ECO:0008006" key="4">
    <source>
        <dbReference type="Google" id="ProtNLM"/>
    </source>
</evidence>
<organism evidence="2 3">
    <name type="scientific">Trichoglossum hirsutum</name>
    <dbReference type="NCBI Taxonomy" id="265104"/>
    <lineage>
        <taxon>Eukaryota</taxon>
        <taxon>Fungi</taxon>
        <taxon>Dikarya</taxon>
        <taxon>Ascomycota</taxon>
        <taxon>Pezizomycotina</taxon>
        <taxon>Geoglossomycetes</taxon>
        <taxon>Geoglossales</taxon>
        <taxon>Geoglossaceae</taxon>
        <taxon>Trichoglossum</taxon>
    </lineage>
</organism>
<dbReference type="PANTHER" id="PTHR21705:SF11">
    <property type="entry name" value="FHIP FAMILY PROTEIN CG3558"/>
    <property type="match status" value="1"/>
</dbReference>
<feature type="compositionally biased region" description="Polar residues" evidence="1">
    <location>
        <begin position="690"/>
        <end position="718"/>
    </location>
</feature>
<dbReference type="InterPro" id="IPR019384">
    <property type="entry name" value="FHIP"/>
</dbReference>
<dbReference type="InterPro" id="IPR016024">
    <property type="entry name" value="ARM-type_fold"/>
</dbReference>
<comment type="caution">
    <text evidence="2">The sequence shown here is derived from an EMBL/GenBank/DDBJ whole genome shotgun (WGS) entry which is preliminary data.</text>
</comment>
<dbReference type="SUPFAM" id="SSF48371">
    <property type="entry name" value="ARM repeat"/>
    <property type="match status" value="1"/>
</dbReference>
<accession>A0A9P8IGL1</accession>
<feature type="region of interest" description="Disordered" evidence="1">
    <location>
        <begin position="807"/>
        <end position="845"/>
    </location>
</feature>
<reference evidence="2" key="1">
    <citation type="submission" date="2021-03" db="EMBL/GenBank/DDBJ databases">
        <title>Comparative genomics and phylogenomic investigation of the class Geoglossomycetes provide insights into ecological specialization and systematics.</title>
        <authorList>
            <person name="Melie T."/>
            <person name="Pirro S."/>
            <person name="Miller A.N."/>
            <person name="Quandt A."/>
        </authorList>
    </citation>
    <scope>NUCLEOTIDE SEQUENCE</scope>
    <source>
        <strain evidence="2">CAQ_001_2017</strain>
    </source>
</reference>
<feature type="compositionally biased region" description="Low complexity" evidence="1">
    <location>
        <begin position="752"/>
        <end position="769"/>
    </location>
</feature>
<feature type="compositionally biased region" description="Low complexity" evidence="1">
    <location>
        <begin position="828"/>
        <end position="838"/>
    </location>
</feature>
<evidence type="ECO:0000313" key="3">
    <source>
        <dbReference type="Proteomes" id="UP000750711"/>
    </source>
</evidence>
<dbReference type="PANTHER" id="PTHR21705">
    <property type="entry name" value="RAI16 PROTEIN-RELATED"/>
    <property type="match status" value="1"/>
</dbReference>
<feature type="region of interest" description="Disordered" evidence="1">
    <location>
        <begin position="690"/>
        <end position="792"/>
    </location>
</feature>
<evidence type="ECO:0000313" key="2">
    <source>
        <dbReference type="EMBL" id="KAH0552872.1"/>
    </source>
</evidence>
<gene>
    <name evidence="2" type="ORF">GP486_006926</name>
</gene>
<dbReference type="EMBL" id="JAGHQM010001732">
    <property type="protein sequence ID" value="KAH0552872.1"/>
    <property type="molecule type" value="Genomic_DNA"/>
</dbReference>